<proteinExistence type="predicted"/>
<dbReference type="InterPro" id="IPR011009">
    <property type="entry name" value="Kinase-like_dom_sf"/>
</dbReference>
<dbReference type="InterPro" id="IPR051678">
    <property type="entry name" value="AGP_Transferase"/>
</dbReference>
<dbReference type="HOGENOM" id="CLU_640904_0_0_1"/>
<sequence>MARATPRSNPNYDVHFSDSTIKTIFRRSLPVVKAEHVSIEQIPSGKSFNNRIYFINLNEPTTLSRPKWTATRTDATQSVGVDEAASFVLKVAGSSFGPSKPQNEVACLLLLERYCPSVPAPRVVAWSDDGSRIRTPLDPRGSRARSPSWVLRTLTRVSRQNGESKYGEMETKGRGWILMTRVPGRIISMEDLTGVHGNTIMTQMAELVATWRKQMPPARAIGNLRLMGRTLVPPPSATLYDRAILPGLDVYVDGLIANESPTTPLNTSLKYFTHKLKAELRRLKTGELYEYNKEPVSKVVQRFIKEALPRLSMFDHGPETFVFTHYDLSPRNVLVSATTSGVEVTAVVDLEFAGFFPLPEEFANTVENNQQEWPPHAYEVFLSTLKRLEALPEALSQSLLSPSLGGTADIAFGGPEFHQAVLLARIVGNTAPWWVKQESGLSDEELKRELTMARESVEKAVEKLEGMAGKEPQS</sequence>
<dbReference type="eggNOG" id="ENOG502SQ84">
    <property type="taxonomic scope" value="Eukaryota"/>
</dbReference>
<dbReference type="Proteomes" id="UP000019484">
    <property type="component" value="Unassembled WGS sequence"/>
</dbReference>
<dbReference type="EMBL" id="AMWN01000006">
    <property type="protein sequence ID" value="EXJ83738.1"/>
    <property type="molecule type" value="Genomic_DNA"/>
</dbReference>
<organism evidence="2 3">
    <name type="scientific">Capronia coronata CBS 617.96</name>
    <dbReference type="NCBI Taxonomy" id="1182541"/>
    <lineage>
        <taxon>Eukaryota</taxon>
        <taxon>Fungi</taxon>
        <taxon>Dikarya</taxon>
        <taxon>Ascomycota</taxon>
        <taxon>Pezizomycotina</taxon>
        <taxon>Eurotiomycetes</taxon>
        <taxon>Chaetothyriomycetidae</taxon>
        <taxon>Chaetothyriales</taxon>
        <taxon>Herpotrichiellaceae</taxon>
        <taxon>Capronia</taxon>
    </lineage>
</organism>
<protein>
    <recommendedName>
        <fullName evidence="1">Aminoglycoside phosphotransferase domain-containing protein</fullName>
    </recommendedName>
</protein>
<dbReference type="PANTHER" id="PTHR21310:SF15">
    <property type="entry name" value="AMINOGLYCOSIDE PHOSPHOTRANSFERASE DOMAIN-CONTAINING PROTEIN"/>
    <property type="match status" value="1"/>
</dbReference>
<evidence type="ECO:0000313" key="3">
    <source>
        <dbReference type="Proteomes" id="UP000019484"/>
    </source>
</evidence>
<feature type="domain" description="Aminoglycoside phosphotransferase" evidence="1">
    <location>
        <begin position="82"/>
        <end position="383"/>
    </location>
</feature>
<reference evidence="2 3" key="1">
    <citation type="submission" date="2013-03" db="EMBL/GenBank/DDBJ databases">
        <title>The Genome Sequence of Capronia coronata CBS 617.96.</title>
        <authorList>
            <consortium name="The Broad Institute Genomics Platform"/>
            <person name="Cuomo C."/>
            <person name="de Hoog S."/>
            <person name="Gorbushina A."/>
            <person name="Walker B."/>
            <person name="Young S.K."/>
            <person name="Zeng Q."/>
            <person name="Gargeya S."/>
            <person name="Fitzgerald M."/>
            <person name="Haas B."/>
            <person name="Abouelleil A."/>
            <person name="Allen A.W."/>
            <person name="Alvarado L."/>
            <person name="Arachchi H.M."/>
            <person name="Berlin A.M."/>
            <person name="Chapman S.B."/>
            <person name="Gainer-Dewar J."/>
            <person name="Goldberg J."/>
            <person name="Griggs A."/>
            <person name="Gujja S."/>
            <person name="Hansen M."/>
            <person name="Howarth C."/>
            <person name="Imamovic A."/>
            <person name="Ireland A."/>
            <person name="Larimer J."/>
            <person name="McCowan C."/>
            <person name="Murphy C."/>
            <person name="Pearson M."/>
            <person name="Poon T.W."/>
            <person name="Priest M."/>
            <person name="Roberts A."/>
            <person name="Saif S."/>
            <person name="Shea T."/>
            <person name="Sisk P."/>
            <person name="Sykes S."/>
            <person name="Wortman J."/>
            <person name="Nusbaum C."/>
            <person name="Birren B."/>
        </authorList>
    </citation>
    <scope>NUCLEOTIDE SEQUENCE [LARGE SCALE GENOMIC DNA]</scope>
    <source>
        <strain evidence="2 3">CBS 617.96</strain>
    </source>
</reference>
<comment type="caution">
    <text evidence="2">The sequence shown here is derived from an EMBL/GenBank/DDBJ whole genome shotgun (WGS) entry which is preliminary data.</text>
</comment>
<evidence type="ECO:0000313" key="2">
    <source>
        <dbReference type="EMBL" id="EXJ83738.1"/>
    </source>
</evidence>
<accession>W9XU26</accession>
<evidence type="ECO:0000259" key="1">
    <source>
        <dbReference type="Pfam" id="PF01636"/>
    </source>
</evidence>
<dbReference type="Pfam" id="PF01636">
    <property type="entry name" value="APH"/>
    <property type="match status" value="1"/>
</dbReference>
<dbReference type="SUPFAM" id="SSF56112">
    <property type="entry name" value="Protein kinase-like (PK-like)"/>
    <property type="match status" value="1"/>
</dbReference>
<name>W9XU26_9EURO</name>
<dbReference type="RefSeq" id="XP_007726424.1">
    <property type="nucleotide sequence ID" value="XM_007728234.1"/>
</dbReference>
<dbReference type="GeneID" id="19162223"/>
<gene>
    <name evidence="2" type="ORF">A1O1_07364</name>
</gene>
<dbReference type="OrthoDB" id="2906425at2759"/>
<dbReference type="PANTHER" id="PTHR21310">
    <property type="entry name" value="AMINOGLYCOSIDE PHOSPHOTRANSFERASE-RELATED-RELATED"/>
    <property type="match status" value="1"/>
</dbReference>
<dbReference type="AlphaFoldDB" id="W9XU26"/>
<dbReference type="InterPro" id="IPR002575">
    <property type="entry name" value="Aminoglycoside_PTrfase"/>
</dbReference>
<keyword evidence="3" id="KW-1185">Reference proteome</keyword>